<dbReference type="PANTHER" id="PTHR30273">
    <property type="entry name" value="PERIPLASMIC SIGNAL SENSOR AND SIGMA FACTOR ACTIVATOR FECR-RELATED"/>
    <property type="match status" value="1"/>
</dbReference>
<proteinExistence type="predicted"/>
<evidence type="ECO:0000259" key="1">
    <source>
        <dbReference type="Pfam" id="PF04773"/>
    </source>
</evidence>
<dbReference type="GO" id="GO:0016989">
    <property type="term" value="F:sigma factor antagonist activity"/>
    <property type="evidence" value="ECO:0007669"/>
    <property type="project" value="TreeGrafter"/>
</dbReference>
<accession>A0AA49JHW9</accession>
<sequence length="347" mass="40072">MSRQEILTSLLLDDTFRAWVLSDGQEHSQHWEQWRFVHSEDIELLEEAREILLEWQADQEKLPDNRKEVLRQKILTIAQSERTAYAHPRKPWAENPVWMWARIAAAVSIVVIGSLLLYTRVGDQPEARRYATTFGEIKTFRLPDSSQVTLNGNSSLQYQYNKKQTSGSREVWLTGEAFFEVSKQRVTTQSGEPQDVKFIVHTDNLSVQVLGTRFNVRHRRDQTQVVLEEGSVQLQLPEQTQALLMSPDELVEVHKGTSQINQKPVRANDYIAWKEGVIHFEGASFEEINRVLEDNYDITLYFEKQEQAEAINLQGTFPANHIDILLEAIANVTHTTINKKGNMIIYQ</sequence>
<dbReference type="Pfam" id="PF16344">
    <property type="entry name" value="FecR_C"/>
    <property type="match status" value="1"/>
</dbReference>
<dbReference type="InterPro" id="IPR006860">
    <property type="entry name" value="FecR"/>
</dbReference>
<dbReference type="InterPro" id="IPR032508">
    <property type="entry name" value="FecR_C"/>
</dbReference>
<dbReference type="PIRSF" id="PIRSF018266">
    <property type="entry name" value="FecR"/>
    <property type="match status" value="1"/>
</dbReference>
<dbReference type="AlphaFoldDB" id="A0AA49JHW9"/>
<protein>
    <submittedName>
        <fullName evidence="3">FecR domain-containing protein</fullName>
    </submittedName>
</protein>
<feature type="domain" description="Protein FecR C-terminal" evidence="2">
    <location>
        <begin position="278"/>
        <end position="345"/>
    </location>
</feature>
<organism evidence="3">
    <name type="scientific">Roseihalotalea indica</name>
    <dbReference type="NCBI Taxonomy" id="2867963"/>
    <lineage>
        <taxon>Bacteria</taxon>
        <taxon>Pseudomonadati</taxon>
        <taxon>Bacteroidota</taxon>
        <taxon>Cytophagia</taxon>
        <taxon>Cytophagales</taxon>
        <taxon>Catalimonadaceae</taxon>
        <taxon>Roseihalotalea</taxon>
    </lineage>
</organism>
<dbReference type="PANTHER" id="PTHR30273:SF2">
    <property type="entry name" value="PROTEIN FECR"/>
    <property type="match status" value="1"/>
</dbReference>
<reference evidence="3" key="2">
    <citation type="journal article" date="2024" name="Antonie Van Leeuwenhoek">
        <title>Roseihalotalea indica gen. nov., sp. nov., a halophilic Bacteroidetes from mesopelagic Southwest Indian Ocean with higher carbohydrate metabolic potential.</title>
        <authorList>
            <person name="Chen B."/>
            <person name="Zhang M."/>
            <person name="Lin D."/>
            <person name="Ye J."/>
            <person name="Tang K."/>
        </authorList>
    </citation>
    <scope>NUCLEOTIDE SEQUENCE</scope>
    <source>
        <strain evidence="3">TK19036</strain>
    </source>
</reference>
<dbReference type="InterPro" id="IPR012373">
    <property type="entry name" value="Ferrdict_sens_TM"/>
</dbReference>
<reference evidence="3" key="1">
    <citation type="journal article" date="2023" name="Comput. Struct. Biotechnol. J.">
        <title>Discovery of a novel marine Bacteroidetes with a rich repertoire of carbohydrate-active enzymes.</title>
        <authorList>
            <person name="Chen B."/>
            <person name="Liu G."/>
            <person name="Chen Q."/>
            <person name="Wang H."/>
            <person name="Liu L."/>
            <person name="Tang K."/>
        </authorList>
    </citation>
    <scope>NUCLEOTIDE SEQUENCE</scope>
    <source>
        <strain evidence="3">TK19036</strain>
    </source>
</reference>
<dbReference type="Gene3D" id="3.55.50.30">
    <property type="match status" value="1"/>
</dbReference>
<feature type="domain" description="FecR protein" evidence="1">
    <location>
        <begin position="129"/>
        <end position="233"/>
    </location>
</feature>
<evidence type="ECO:0000313" key="3">
    <source>
        <dbReference type="EMBL" id="WKN39010.1"/>
    </source>
</evidence>
<dbReference type="EMBL" id="CP120682">
    <property type="protein sequence ID" value="WKN39010.1"/>
    <property type="molecule type" value="Genomic_DNA"/>
</dbReference>
<name>A0AA49JHW9_9BACT</name>
<dbReference type="Gene3D" id="2.60.120.1440">
    <property type="match status" value="1"/>
</dbReference>
<gene>
    <name evidence="3" type="ORF">K4G66_09880</name>
</gene>
<dbReference type="Pfam" id="PF04773">
    <property type="entry name" value="FecR"/>
    <property type="match status" value="1"/>
</dbReference>
<evidence type="ECO:0000259" key="2">
    <source>
        <dbReference type="Pfam" id="PF16344"/>
    </source>
</evidence>